<reference evidence="1 2" key="1">
    <citation type="journal article" date="2014" name="BMC Genomics">
        <title>Comparative genome sequencing reveals chemotype-specific gene clusters in the toxigenic black mold Stachybotrys.</title>
        <authorList>
            <person name="Semeiks J."/>
            <person name="Borek D."/>
            <person name="Otwinowski Z."/>
            <person name="Grishin N.V."/>
        </authorList>
    </citation>
    <scope>NUCLEOTIDE SEQUENCE [LARGE SCALE GENOMIC DNA]</scope>
    <source>
        <strain evidence="1 2">IBT 40285</strain>
    </source>
</reference>
<dbReference type="AlphaFoldDB" id="A0A084QU72"/>
<evidence type="ECO:0000313" key="2">
    <source>
        <dbReference type="Proteomes" id="UP000028524"/>
    </source>
</evidence>
<protein>
    <submittedName>
        <fullName evidence="1">Uncharacterized protein</fullName>
    </submittedName>
</protein>
<evidence type="ECO:0000313" key="1">
    <source>
        <dbReference type="EMBL" id="KFA67507.1"/>
    </source>
</evidence>
<dbReference type="HOGENOM" id="CLU_1611884_0_0_1"/>
<proteinExistence type="predicted"/>
<dbReference type="Proteomes" id="UP000028524">
    <property type="component" value="Unassembled WGS sequence"/>
</dbReference>
<gene>
    <name evidence="1" type="ORF">S40285_09838</name>
</gene>
<accession>A0A084QU72</accession>
<keyword evidence="2" id="KW-1185">Reference proteome</keyword>
<dbReference type="EMBL" id="KL660192">
    <property type="protein sequence ID" value="KFA67507.1"/>
    <property type="molecule type" value="Genomic_DNA"/>
</dbReference>
<dbReference type="InParanoid" id="A0A084QU72"/>
<organism evidence="1 2">
    <name type="scientific">Stachybotrys chlorohalonatus (strain IBT 40285)</name>
    <dbReference type="NCBI Taxonomy" id="1283841"/>
    <lineage>
        <taxon>Eukaryota</taxon>
        <taxon>Fungi</taxon>
        <taxon>Dikarya</taxon>
        <taxon>Ascomycota</taxon>
        <taxon>Pezizomycotina</taxon>
        <taxon>Sordariomycetes</taxon>
        <taxon>Hypocreomycetidae</taxon>
        <taxon>Hypocreales</taxon>
        <taxon>Stachybotryaceae</taxon>
        <taxon>Stachybotrys</taxon>
    </lineage>
</organism>
<sequence length="165" mass="18133">MDRSPESETKTASPEASIWESRVWLNGDAVCLVVAFPLAALHLLQHFAMKQLTANGDGLFSPQTLALPYKLPINPYTNSRPTPPLSRARVMSPTYRSMRHCTVTVLSYRALGRAPSPQTLRQGSGHGRGHLSGFFFWPAGPTLGWLKVVAWSRGMGMVWHGMGMG</sequence>
<name>A0A084QU72_STAC4</name>